<dbReference type="SUPFAM" id="SSF101288">
    <property type="entry name" value="L27 domain"/>
    <property type="match status" value="1"/>
</dbReference>
<evidence type="ECO:0000259" key="1">
    <source>
        <dbReference type="PROSITE" id="PS51022"/>
    </source>
</evidence>
<feature type="non-terminal residue" evidence="2">
    <location>
        <position position="64"/>
    </location>
</feature>
<dbReference type="Proteomes" id="UP000595437">
    <property type="component" value="Chromosome 6"/>
</dbReference>
<keyword evidence="3" id="KW-1185">Reference proteome</keyword>
<proteinExistence type="predicted"/>
<protein>
    <submittedName>
        <fullName evidence="2">Multiple PDZ domain proteinlike</fullName>
    </submittedName>
</protein>
<feature type="domain" description="L27" evidence="1">
    <location>
        <begin position="1"/>
        <end position="64"/>
    </location>
</feature>
<dbReference type="InterPro" id="IPR036892">
    <property type="entry name" value="L27_dom_sf"/>
</dbReference>
<accession>A0A7T8HFV6</accession>
<sequence>MPISGETRAALELLKEVESKVGSVLGSSNAQVKADLHTLISVLDSPVFNSILNIQDSLRELKRQ</sequence>
<dbReference type="OrthoDB" id="6344962at2759"/>
<dbReference type="AlphaFoldDB" id="A0A7T8HFV6"/>
<evidence type="ECO:0000313" key="2">
    <source>
        <dbReference type="EMBL" id="QQP49021.1"/>
    </source>
</evidence>
<organism evidence="2 3">
    <name type="scientific">Caligus rogercresseyi</name>
    <name type="common">Sea louse</name>
    <dbReference type="NCBI Taxonomy" id="217165"/>
    <lineage>
        <taxon>Eukaryota</taxon>
        <taxon>Metazoa</taxon>
        <taxon>Ecdysozoa</taxon>
        <taxon>Arthropoda</taxon>
        <taxon>Crustacea</taxon>
        <taxon>Multicrustacea</taxon>
        <taxon>Hexanauplia</taxon>
        <taxon>Copepoda</taxon>
        <taxon>Siphonostomatoida</taxon>
        <taxon>Caligidae</taxon>
        <taxon>Caligus</taxon>
    </lineage>
</organism>
<evidence type="ECO:0000313" key="3">
    <source>
        <dbReference type="Proteomes" id="UP000595437"/>
    </source>
</evidence>
<dbReference type="PROSITE" id="PS51022">
    <property type="entry name" value="L27"/>
    <property type="match status" value="1"/>
</dbReference>
<dbReference type="EMBL" id="CP045895">
    <property type="protein sequence ID" value="QQP49021.1"/>
    <property type="molecule type" value="Genomic_DNA"/>
</dbReference>
<name>A0A7T8HFV6_CALRO</name>
<dbReference type="GO" id="GO:0030054">
    <property type="term" value="C:cell junction"/>
    <property type="evidence" value="ECO:0007669"/>
    <property type="project" value="UniProtKB-ARBA"/>
</dbReference>
<dbReference type="Gene3D" id="1.10.287.650">
    <property type="entry name" value="L27 domain"/>
    <property type="match status" value="1"/>
</dbReference>
<reference evidence="3" key="1">
    <citation type="submission" date="2021-01" db="EMBL/GenBank/DDBJ databases">
        <title>Caligus Genome Assembly.</title>
        <authorList>
            <person name="Gallardo-Escarate C."/>
        </authorList>
    </citation>
    <scope>NUCLEOTIDE SEQUENCE [LARGE SCALE GENOMIC DNA]</scope>
</reference>
<dbReference type="InterPro" id="IPR004172">
    <property type="entry name" value="L27_dom"/>
</dbReference>
<gene>
    <name evidence="2" type="ORF">FKW44_009532</name>
</gene>